<dbReference type="GO" id="GO:0000776">
    <property type="term" value="C:kinetochore"/>
    <property type="evidence" value="ECO:0007669"/>
    <property type="project" value="TreeGrafter"/>
</dbReference>
<protein>
    <submittedName>
        <fullName evidence="2">Uncharacterized protein</fullName>
    </submittedName>
</protein>
<dbReference type="InterPro" id="IPR011989">
    <property type="entry name" value="ARM-like"/>
</dbReference>
<comment type="caution">
    <text evidence="2">The sequence shown here is derived from an EMBL/GenBank/DDBJ whole genome shotgun (WGS) entry which is preliminary data.</text>
</comment>
<dbReference type="PANTHER" id="PTHR21567">
    <property type="entry name" value="CLASP"/>
    <property type="match status" value="1"/>
</dbReference>
<reference evidence="2 3" key="1">
    <citation type="submission" date="2021-06" db="EMBL/GenBank/DDBJ databases">
        <title>Chromosome-level genome assembly of the red-tail catfish (Hemibagrus wyckioides).</title>
        <authorList>
            <person name="Shao F."/>
        </authorList>
    </citation>
    <scope>NUCLEOTIDE SEQUENCE [LARGE SCALE GENOMIC DNA]</scope>
    <source>
        <strain evidence="2">EC202008001</strain>
        <tissue evidence="2">Blood</tissue>
    </source>
</reference>
<feature type="region of interest" description="Disordered" evidence="1">
    <location>
        <begin position="1"/>
        <end position="30"/>
    </location>
</feature>
<dbReference type="PANTHER" id="PTHR21567:SF28">
    <property type="entry name" value="CLIP-ASSOCIATING PROTEIN 1"/>
    <property type="match status" value="1"/>
</dbReference>
<dbReference type="Proteomes" id="UP000824219">
    <property type="component" value="Linkage Group LG06"/>
</dbReference>
<evidence type="ECO:0000313" key="2">
    <source>
        <dbReference type="EMBL" id="KAG7331743.1"/>
    </source>
</evidence>
<evidence type="ECO:0000256" key="1">
    <source>
        <dbReference type="SAM" id="MobiDB-lite"/>
    </source>
</evidence>
<sequence length="145" mass="16639">MRRWYESPGMYSDDDANSDASGSHNGGIPHYLRQTEDVAEVLNHCASSNWSEGKEGLLGLQNLLKSQLVLSRVEMKRLCEIFTRMFADPHTKERDKMAAHLEDELQEWKMKKSLQEKYLKNSTQLLVYQGQKLNSHIEGQLAAEV</sequence>
<dbReference type="GO" id="GO:0040001">
    <property type="term" value="P:establishment of mitotic spindle localization"/>
    <property type="evidence" value="ECO:0007669"/>
    <property type="project" value="TreeGrafter"/>
</dbReference>
<dbReference type="GO" id="GO:0005881">
    <property type="term" value="C:cytoplasmic microtubule"/>
    <property type="evidence" value="ECO:0007669"/>
    <property type="project" value="TreeGrafter"/>
</dbReference>
<evidence type="ECO:0000313" key="3">
    <source>
        <dbReference type="Proteomes" id="UP000824219"/>
    </source>
</evidence>
<organism evidence="2 3">
    <name type="scientific">Hemibagrus wyckioides</name>
    <dbReference type="NCBI Taxonomy" id="337641"/>
    <lineage>
        <taxon>Eukaryota</taxon>
        <taxon>Metazoa</taxon>
        <taxon>Chordata</taxon>
        <taxon>Craniata</taxon>
        <taxon>Vertebrata</taxon>
        <taxon>Euteleostomi</taxon>
        <taxon>Actinopterygii</taxon>
        <taxon>Neopterygii</taxon>
        <taxon>Teleostei</taxon>
        <taxon>Ostariophysi</taxon>
        <taxon>Siluriformes</taxon>
        <taxon>Bagridae</taxon>
        <taxon>Hemibagrus</taxon>
    </lineage>
</organism>
<dbReference type="Gene3D" id="1.25.10.10">
    <property type="entry name" value="Leucine-rich Repeat Variant"/>
    <property type="match status" value="1"/>
</dbReference>
<gene>
    <name evidence="2" type="ORF">KOW79_005712</name>
</gene>
<dbReference type="GO" id="GO:0005815">
    <property type="term" value="C:microtubule organizing center"/>
    <property type="evidence" value="ECO:0007669"/>
    <property type="project" value="TreeGrafter"/>
</dbReference>
<name>A0A9D3SUF8_9TELE</name>
<dbReference type="GO" id="GO:0045180">
    <property type="term" value="C:basal cortex"/>
    <property type="evidence" value="ECO:0007669"/>
    <property type="project" value="TreeGrafter"/>
</dbReference>
<dbReference type="OrthoDB" id="46159at2759"/>
<dbReference type="EMBL" id="JAHKSW010000006">
    <property type="protein sequence ID" value="KAG7331743.1"/>
    <property type="molecule type" value="Genomic_DNA"/>
</dbReference>
<dbReference type="GO" id="GO:0005876">
    <property type="term" value="C:spindle microtubule"/>
    <property type="evidence" value="ECO:0007669"/>
    <property type="project" value="TreeGrafter"/>
</dbReference>
<dbReference type="GO" id="GO:0008017">
    <property type="term" value="F:microtubule binding"/>
    <property type="evidence" value="ECO:0007669"/>
    <property type="project" value="TreeGrafter"/>
</dbReference>
<proteinExistence type="predicted"/>
<dbReference type="GO" id="GO:0043515">
    <property type="term" value="F:kinetochore binding"/>
    <property type="evidence" value="ECO:0007669"/>
    <property type="project" value="TreeGrafter"/>
</dbReference>
<accession>A0A9D3SUF8</accession>
<dbReference type="GO" id="GO:0090307">
    <property type="term" value="P:mitotic spindle assembly"/>
    <property type="evidence" value="ECO:0007669"/>
    <property type="project" value="TreeGrafter"/>
</dbReference>
<dbReference type="GO" id="GO:0072686">
    <property type="term" value="C:mitotic spindle"/>
    <property type="evidence" value="ECO:0007669"/>
    <property type="project" value="TreeGrafter"/>
</dbReference>
<keyword evidence="3" id="KW-1185">Reference proteome</keyword>
<dbReference type="AlphaFoldDB" id="A0A9D3SUF8"/>